<sequence>MVSVAARMVIPSRRGAAGLLLRVLGSCFEWDAGNEWRRLHAAGCHGDWTGTRAAAAKAVDKIRLTIYPVFAIVLAMRVTSAVDPGLCRRARSGLKVQGSWSGRNVGVERIRKKFRAANFCALYYTPKAAHDRRDHGGDGIRNRQLNVLPRRVIAPKITRGHCVDASEKKDIACGIA</sequence>
<protein>
    <submittedName>
        <fullName evidence="1">Uncharacterized protein</fullName>
    </submittedName>
</protein>
<dbReference type="AlphaFoldDB" id="A0A4C2AC13"/>
<dbReference type="Proteomes" id="UP000299102">
    <property type="component" value="Unassembled WGS sequence"/>
</dbReference>
<proteinExistence type="predicted"/>
<evidence type="ECO:0000313" key="1">
    <source>
        <dbReference type="EMBL" id="GBP97372.1"/>
    </source>
</evidence>
<gene>
    <name evidence="1" type="ORF">EVAR_63357_1</name>
</gene>
<comment type="caution">
    <text evidence="1">The sequence shown here is derived from an EMBL/GenBank/DDBJ whole genome shotgun (WGS) entry which is preliminary data.</text>
</comment>
<evidence type="ECO:0000313" key="2">
    <source>
        <dbReference type="Proteomes" id="UP000299102"/>
    </source>
</evidence>
<dbReference type="EMBL" id="BGZK01002921">
    <property type="protein sequence ID" value="GBP97372.1"/>
    <property type="molecule type" value="Genomic_DNA"/>
</dbReference>
<name>A0A4C2AC13_EUMVA</name>
<organism evidence="1 2">
    <name type="scientific">Eumeta variegata</name>
    <name type="common">Bagworm moth</name>
    <name type="synonym">Eumeta japonica</name>
    <dbReference type="NCBI Taxonomy" id="151549"/>
    <lineage>
        <taxon>Eukaryota</taxon>
        <taxon>Metazoa</taxon>
        <taxon>Ecdysozoa</taxon>
        <taxon>Arthropoda</taxon>
        <taxon>Hexapoda</taxon>
        <taxon>Insecta</taxon>
        <taxon>Pterygota</taxon>
        <taxon>Neoptera</taxon>
        <taxon>Endopterygota</taxon>
        <taxon>Lepidoptera</taxon>
        <taxon>Glossata</taxon>
        <taxon>Ditrysia</taxon>
        <taxon>Tineoidea</taxon>
        <taxon>Psychidae</taxon>
        <taxon>Oiketicinae</taxon>
        <taxon>Eumeta</taxon>
    </lineage>
</organism>
<accession>A0A4C2AC13</accession>
<reference evidence="1 2" key="1">
    <citation type="journal article" date="2019" name="Commun. Biol.">
        <title>The bagworm genome reveals a unique fibroin gene that provides high tensile strength.</title>
        <authorList>
            <person name="Kono N."/>
            <person name="Nakamura H."/>
            <person name="Ohtoshi R."/>
            <person name="Tomita M."/>
            <person name="Numata K."/>
            <person name="Arakawa K."/>
        </authorList>
    </citation>
    <scope>NUCLEOTIDE SEQUENCE [LARGE SCALE GENOMIC DNA]</scope>
</reference>
<keyword evidence="2" id="KW-1185">Reference proteome</keyword>